<protein>
    <submittedName>
        <fullName evidence="3">Uncharacterized protein</fullName>
    </submittedName>
</protein>
<feature type="region of interest" description="Disordered" evidence="1">
    <location>
        <begin position="37"/>
        <end position="58"/>
    </location>
</feature>
<dbReference type="RefSeq" id="XP_022405340.1">
    <property type="nucleotide sequence ID" value="XM_022545572.1"/>
</dbReference>
<keyword evidence="2" id="KW-0812">Transmembrane</keyword>
<accession>A0A1L9VXM0</accession>
<keyword evidence="2" id="KW-1133">Transmembrane helix</keyword>
<feature type="transmembrane region" description="Helical" evidence="2">
    <location>
        <begin position="17"/>
        <end position="34"/>
    </location>
</feature>
<evidence type="ECO:0000313" key="3">
    <source>
        <dbReference type="EMBL" id="OJJ88664.1"/>
    </source>
</evidence>
<keyword evidence="2" id="KW-0472">Membrane</keyword>
<gene>
    <name evidence="3" type="ORF">ASPGLDRAFT_42242</name>
</gene>
<dbReference type="AlphaFoldDB" id="A0A1L9VXM0"/>
<feature type="compositionally biased region" description="Basic residues" evidence="1">
    <location>
        <begin position="37"/>
        <end position="46"/>
    </location>
</feature>
<dbReference type="GeneID" id="34461833"/>
<dbReference type="VEuPathDB" id="FungiDB:ASPGLDRAFT_42242"/>
<sequence length="58" mass="6577">MAFIAPSLTVTSHTYRAVYPIIISRIVGLFIAVQKRTRNSNKRKSAEKKTKTTNSKRP</sequence>
<evidence type="ECO:0000256" key="2">
    <source>
        <dbReference type="SAM" id="Phobius"/>
    </source>
</evidence>
<name>A0A1L9VXM0_ASPGL</name>
<evidence type="ECO:0000256" key="1">
    <source>
        <dbReference type="SAM" id="MobiDB-lite"/>
    </source>
</evidence>
<keyword evidence="4" id="KW-1185">Reference proteome</keyword>
<organism evidence="3 4">
    <name type="scientific">Aspergillus glaucus CBS 516.65</name>
    <dbReference type="NCBI Taxonomy" id="1160497"/>
    <lineage>
        <taxon>Eukaryota</taxon>
        <taxon>Fungi</taxon>
        <taxon>Dikarya</taxon>
        <taxon>Ascomycota</taxon>
        <taxon>Pezizomycotina</taxon>
        <taxon>Eurotiomycetes</taxon>
        <taxon>Eurotiomycetidae</taxon>
        <taxon>Eurotiales</taxon>
        <taxon>Aspergillaceae</taxon>
        <taxon>Aspergillus</taxon>
        <taxon>Aspergillus subgen. Aspergillus</taxon>
    </lineage>
</organism>
<evidence type="ECO:0000313" key="4">
    <source>
        <dbReference type="Proteomes" id="UP000184300"/>
    </source>
</evidence>
<proteinExistence type="predicted"/>
<dbReference type="Proteomes" id="UP000184300">
    <property type="component" value="Unassembled WGS sequence"/>
</dbReference>
<reference evidence="4" key="1">
    <citation type="journal article" date="2017" name="Genome Biol.">
        <title>Comparative genomics reveals high biological diversity and specific adaptations in the industrially and medically important fungal genus Aspergillus.</title>
        <authorList>
            <person name="de Vries R.P."/>
            <person name="Riley R."/>
            <person name="Wiebenga A."/>
            <person name="Aguilar-Osorio G."/>
            <person name="Amillis S."/>
            <person name="Uchima C.A."/>
            <person name="Anderluh G."/>
            <person name="Asadollahi M."/>
            <person name="Askin M."/>
            <person name="Barry K."/>
            <person name="Battaglia E."/>
            <person name="Bayram O."/>
            <person name="Benocci T."/>
            <person name="Braus-Stromeyer S.A."/>
            <person name="Caldana C."/>
            <person name="Canovas D."/>
            <person name="Cerqueira G.C."/>
            <person name="Chen F."/>
            <person name="Chen W."/>
            <person name="Choi C."/>
            <person name="Clum A."/>
            <person name="Dos Santos R.A."/>
            <person name="Damasio A.R."/>
            <person name="Diallinas G."/>
            <person name="Emri T."/>
            <person name="Fekete E."/>
            <person name="Flipphi M."/>
            <person name="Freyberg S."/>
            <person name="Gallo A."/>
            <person name="Gournas C."/>
            <person name="Habgood R."/>
            <person name="Hainaut M."/>
            <person name="Harispe M.L."/>
            <person name="Henrissat B."/>
            <person name="Hilden K.S."/>
            <person name="Hope R."/>
            <person name="Hossain A."/>
            <person name="Karabika E."/>
            <person name="Karaffa L."/>
            <person name="Karanyi Z."/>
            <person name="Krasevec N."/>
            <person name="Kuo A."/>
            <person name="Kusch H."/>
            <person name="LaButti K."/>
            <person name="Lagendijk E.L."/>
            <person name="Lapidus A."/>
            <person name="Levasseur A."/>
            <person name="Lindquist E."/>
            <person name="Lipzen A."/>
            <person name="Logrieco A.F."/>
            <person name="MacCabe A."/>
            <person name="Maekelae M.R."/>
            <person name="Malavazi I."/>
            <person name="Melin P."/>
            <person name="Meyer V."/>
            <person name="Mielnichuk N."/>
            <person name="Miskei M."/>
            <person name="Molnar A.P."/>
            <person name="Mule G."/>
            <person name="Ngan C.Y."/>
            <person name="Orejas M."/>
            <person name="Orosz E."/>
            <person name="Ouedraogo J.P."/>
            <person name="Overkamp K.M."/>
            <person name="Park H.-S."/>
            <person name="Perrone G."/>
            <person name="Piumi F."/>
            <person name="Punt P.J."/>
            <person name="Ram A.F."/>
            <person name="Ramon A."/>
            <person name="Rauscher S."/>
            <person name="Record E."/>
            <person name="Riano-Pachon D.M."/>
            <person name="Robert V."/>
            <person name="Roehrig J."/>
            <person name="Ruller R."/>
            <person name="Salamov A."/>
            <person name="Salih N.S."/>
            <person name="Samson R.A."/>
            <person name="Sandor E."/>
            <person name="Sanguinetti M."/>
            <person name="Schuetze T."/>
            <person name="Sepcic K."/>
            <person name="Shelest E."/>
            <person name="Sherlock G."/>
            <person name="Sophianopoulou V."/>
            <person name="Squina F.M."/>
            <person name="Sun H."/>
            <person name="Susca A."/>
            <person name="Todd R.B."/>
            <person name="Tsang A."/>
            <person name="Unkles S.E."/>
            <person name="van de Wiele N."/>
            <person name="van Rossen-Uffink D."/>
            <person name="Oliveira J.V."/>
            <person name="Vesth T.C."/>
            <person name="Visser J."/>
            <person name="Yu J.-H."/>
            <person name="Zhou M."/>
            <person name="Andersen M.R."/>
            <person name="Archer D.B."/>
            <person name="Baker S.E."/>
            <person name="Benoit I."/>
            <person name="Brakhage A.A."/>
            <person name="Braus G.H."/>
            <person name="Fischer R."/>
            <person name="Frisvad J.C."/>
            <person name="Goldman G.H."/>
            <person name="Houbraken J."/>
            <person name="Oakley B."/>
            <person name="Pocsi I."/>
            <person name="Scazzocchio C."/>
            <person name="Seiboth B."/>
            <person name="vanKuyk P.A."/>
            <person name="Wortman J."/>
            <person name="Dyer P.S."/>
            <person name="Grigoriev I.V."/>
        </authorList>
    </citation>
    <scope>NUCLEOTIDE SEQUENCE [LARGE SCALE GENOMIC DNA]</scope>
    <source>
        <strain evidence="4">CBS 516.65</strain>
    </source>
</reference>
<dbReference type="EMBL" id="KV878889">
    <property type="protein sequence ID" value="OJJ88664.1"/>
    <property type="molecule type" value="Genomic_DNA"/>
</dbReference>